<organism evidence="2 3">
    <name type="scientific">Kroppenstedtia sanguinis</name>
    <dbReference type="NCBI Taxonomy" id="1380684"/>
    <lineage>
        <taxon>Bacteria</taxon>
        <taxon>Bacillati</taxon>
        <taxon>Bacillota</taxon>
        <taxon>Bacilli</taxon>
        <taxon>Bacillales</taxon>
        <taxon>Thermoactinomycetaceae</taxon>
        <taxon>Kroppenstedtia</taxon>
    </lineage>
</organism>
<evidence type="ECO:0000313" key="3">
    <source>
        <dbReference type="Proteomes" id="UP001597282"/>
    </source>
</evidence>
<proteinExistence type="predicted"/>
<keyword evidence="1" id="KW-1133">Transmembrane helix</keyword>
<comment type="caution">
    <text evidence="2">The sequence shown here is derived from an EMBL/GenBank/DDBJ whole genome shotgun (WGS) entry which is preliminary data.</text>
</comment>
<keyword evidence="1" id="KW-0812">Transmembrane</keyword>
<dbReference type="EMBL" id="JBHTNU010000004">
    <property type="protein sequence ID" value="MFD1426567.1"/>
    <property type="molecule type" value="Genomic_DNA"/>
</dbReference>
<feature type="transmembrane region" description="Helical" evidence="1">
    <location>
        <begin position="17"/>
        <end position="36"/>
    </location>
</feature>
<evidence type="ECO:0000256" key="1">
    <source>
        <dbReference type="SAM" id="Phobius"/>
    </source>
</evidence>
<gene>
    <name evidence="2" type="ORF">ACFQ4Y_06390</name>
</gene>
<name>A0ABW4C757_9BACL</name>
<protein>
    <submittedName>
        <fullName evidence="2">Uncharacterized protein</fullName>
    </submittedName>
</protein>
<evidence type="ECO:0000313" key="2">
    <source>
        <dbReference type="EMBL" id="MFD1426567.1"/>
    </source>
</evidence>
<sequence length="68" mass="7867">MQPDWMNQLFIPLGADLVLFIVKALIVVFLASWLLNKYVKPFFPKRSESVVEEQKVEEQKAKEQGTNS</sequence>
<reference evidence="3" key="1">
    <citation type="journal article" date="2019" name="Int. J. Syst. Evol. Microbiol.">
        <title>The Global Catalogue of Microorganisms (GCM) 10K type strain sequencing project: providing services to taxonomists for standard genome sequencing and annotation.</title>
        <authorList>
            <consortium name="The Broad Institute Genomics Platform"/>
            <consortium name="The Broad Institute Genome Sequencing Center for Infectious Disease"/>
            <person name="Wu L."/>
            <person name="Ma J."/>
        </authorList>
    </citation>
    <scope>NUCLEOTIDE SEQUENCE [LARGE SCALE GENOMIC DNA]</scope>
    <source>
        <strain evidence="3">S1</strain>
    </source>
</reference>
<dbReference type="Proteomes" id="UP001597282">
    <property type="component" value="Unassembled WGS sequence"/>
</dbReference>
<accession>A0ABW4C757</accession>
<keyword evidence="1" id="KW-0472">Membrane</keyword>
<keyword evidence="3" id="KW-1185">Reference proteome</keyword>
<dbReference type="RefSeq" id="WP_380163765.1">
    <property type="nucleotide sequence ID" value="NZ_JBHTNU010000004.1"/>
</dbReference>